<dbReference type="EMBL" id="JAQNDM010000002">
    <property type="protein sequence ID" value="MDC0709149.1"/>
    <property type="molecule type" value="Genomic_DNA"/>
</dbReference>
<gene>
    <name evidence="1" type="ORF">POL68_11805</name>
</gene>
<reference evidence="1 2" key="1">
    <citation type="submission" date="2022-11" db="EMBL/GenBank/DDBJ databases">
        <title>Minimal conservation of predation-associated metabolite biosynthetic gene clusters underscores biosynthetic potential of Myxococcota including descriptions for ten novel species: Archangium lansinium sp. nov., Myxococcus landrumus sp. nov., Nannocystis bai.</title>
        <authorList>
            <person name="Ahearne A."/>
            <person name="Stevens C."/>
            <person name="Dowd S."/>
        </authorList>
    </citation>
    <scope>NUCLEOTIDE SEQUENCE [LARGE SCALE GENOMIC DNA]</scope>
    <source>
        <strain evidence="1 2">NCWAL01</strain>
    </source>
</reference>
<proteinExistence type="predicted"/>
<accession>A0ABT5D7X3</accession>
<dbReference type="Proteomes" id="UP001221838">
    <property type="component" value="Unassembled WGS sequence"/>
</dbReference>
<evidence type="ECO:0000313" key="2">
    <source>
        <dbReference type="Proteomes" id="UP001221838"/>
    </source>
</evidence>
<dbReference type="RefSeq" id="WP_272137443.1">
    <property type="nucleotide sequence ID" value="NZ_JAQNDM010000002.1"/>
</dbReference>
<protein>
    <submittedName>
        <fullName evidence="1">SIR2 family protein</fullName>
    </submittedName>
</protein>
<evidence type="ECO:0000313" key="1">
    <source>
        <dbReference type="EMBL" id="MDC0709149.1"/>
    </source>
</evidence>
<comment type="caution">
    <text evidence="1">The sequence shown here is derived from an EMBL/GenBank/DDBJ whole genome shotgun (WGS) entry which is preliminary data.</text>
</comment>
<organism evidence="1 2">
    <name type="scientific">Stigmatella ashevillensis</name>
    <dbReference type="NCBI Taxonomy" id="2995309"/>
    <lineage>
        <taxon>Bacteria</taxon>
        <taxon>Pseudomonadati</taxon>
        <taxon>Myxococcota</taxon>
        <taxon>Myxococcia</taxon>
        <taxon>Myxococcales</taxon>
        <taxon>Cystobacterineae</taxon>
        <taxon>Archangiaceae</taxon>
        <taxon>Stigmatella</taxon>
    </lineage>
</organism>
<name>A0ABT5D7X3_9BACT</name>
<dbReference type="Pfam" id="PF13289">
    <property type="entry name" value="SIR2_2"/>
    <property type="match status" value="1"/>
</dbReference>
<sequence length="587" mass="64625">MADKALMGLNSLDAEHRAEAYRKALNASGKAAGTCDIPPSTAALARCYWPLVLTTNYDDLYVVSRLRQSRANVLTGPDRVGTASLTAKRDETDVPEVLGRSVEDCHKVLRSLDAPARPILWALQGFLGGQAERPENLDTEFVINEQRRRVLADEVVVGHQQYQRAINAQPHFRRAFAEVFSRRSLLFLGSGLLEDYLINLFGEIAHHYGPGPHPHFALFAKESFKRSNRDPPDVQFFQTRLGITPVLYENYADLMDLLGRLMDAVWERRSHASSGSRPIAWLPDELGFRLADGLDKPSIDSPNELAPSTAVPRVGVSRRLRLLYAPLLVPTPGSGECVIVSVGRNEDNSPDLGRQAKNLMEGARVTKLILGTEPSGWLPSSPHHSLAYRFGDTPIFAVAARLPQTYPPPLRAPGDPKDSRDLGIIVPAVAKALQLVDAAKFHHVRMGPVASGQYRLWNPLHPFVQTLAGIRQFFKDYPNSGIQLLELHVFSPAVWFPVISGKVPVAEILASDVMKIWVDIRDANGSSEILAVTSQSPTQVGALKKLCGLSLDRWNTEILPRPSTVGPSDKDDQLVTPSSIVVFSPRT</sequence>
<keyword evidence="2" id="KW-1185">Reference proteome</keyword>